<organism evidence="2 3">
    <name type="scientific">Candidatus Terrybacteria bacterium RIFCSPLOWO2_01_FULL_40_23</name>
    <dbReference type="NCBI Taxonomy" id="1802366"/>
    <lineage>
        <taxon>Bacteria</taxon>
        <taxon>Candidatus Terryibacteriota</taxon>
    </lineage>
</organism>
<keyword evidence="1" id="KW-0472">Membrane</keyword>
<keyword evidence="1" id="KW-1133">Transmembrane helix</keyword>
<name>A0A1G2PXT7_9BACT</name>
<dbReference type="AlphaFoldDB" id="A0A1G2PXT7"/>
<comment type="caution">
    <text evidence="2">The sequence shown here is derived from an EMBL/GenBank/DDBJ whole genome shotgun (WGS) entry which is preliminary data.</text>
</comment>
<sequence>MLTRSRIILFLGIIALVIGGYFAVSRLLFFSTDKVDLSIKGPTVVNVGEKHELYVVVINNSDTALQDVRVAFSYPSGTEAENNSEIRIKEGGSAKLNPGEKKTFPFTMIFTGSPGEEVRPTAKLSFRTQAVSLKFNKEAEQRIRITDLPLDVKLNFAETPSPGREFTFVVSWESKVEIPLTDIGLMLDTPDGYEFISSFPAPTSEVVHLWDLGRITPGATGQISIKGIFTPGATGGEFKVTVGKLDEDGARIIRVFKEIRETIRPAISSLLISQRVQGTFNPGITNVDPGEDFSLDIIITNTTNTVLKDVVLTAEIPAKYFEQKAIRASEDPVSRDENVWVFDGTTVLDLRTINPGAQKEFRFNAQIFEEPPFNNLNDRNPQFDIKVSAASGGLKLGDSSSLVRINGKLYLNQEIKYSNAPGGQNSGSIPPRVGQTTTYTVIWQVFTGTNGMKDVVTRAVFGPGVEFVAVLFPQDATLFWDEGSREVRWNIGDLPAGIGVKSEPREISFRISYTPRPEDVGKYATLISTTKLTGRDVFTDVLREFELGEDTTALLRDNVNGGKVEP</sequence>
<keyword evidence="1" id="KW-0812">Transmembrane</keyword>
<protein>
    <recommendedName>
        <fullName evidence="4">DUF11 domain-containing protein</fullName>
    </recommendedName>
</protein>
<proteinExistence type="predicted"/>
<dbReference type="Gene3D" id="2.60.40.10">
    <property type="entry name" value="Immunoglobulins"/>
    <property type="match status" value="1"/>
</dbReference>
<reference evidence="2 3" key="1">
    <citation type="journal article" date="2016" name="Nat. Commun.">
        <title>Thousands of microbial genomes shed light on interconnected biogeochemical processes in an aquifer system.</title>
        <authorList>
            <person name="Anantharaman K."/>
            <person name="Brown C.T."/>
            <person name="Hug L.A."/>
            <person name="Sharon I."/>
            <person name="Castelle C.J."/>
            <person name="Probst A.J."/>
            <person name="Thomas B.C."/>
            <person name="Singh A."/>
            <person name="Wilkins M.J."/>
            <person name="Karaoz U."/>
            <person name="Brodie E.L."/>
            <person name="Williams K.H."/>
            <person name="Hubbard S.S."/>
            <person name="Banfield J.F."/>
        </authorList>
    </citation>
    <scope>NUCLEOTIDE SEQUENCE [LARGE SCALE GENOMIC DNA]</scope>
</reference>
<dbReference type="InterPro" id="IPR013783">
    <property type="entry name" value="Ig-like_fold"/>
</dbReference>
<gene>
    <name evidence="2" type="ORF">A3A97_03700</name>
</gene>
<dbReference type="EMBL" id="MHSW01000006">
    <property type="protein sequence ID" value="OHA52599.1"/>
    <property type="molecule type" value="Genomic_DNA"/>
</dbReference>
<feature type="transmembrane region" description="Helical" evidence="1">
    <location>
        <begin position="7"/>
        <end position="29"/>
    </location>
</feature>
<evidence type="ECO:0008006" key="4">
    <source>
        <dbReference type="Google" id="ProtNLM"/>
    </source>
</evidence>
<dbReference type="Proteomes" id="UP000176951">
    <property type="component" value="Unassembled WGS sequence"/>
</dbReference>
<evidence type="ECO:0000313" key="2">
    <source>
        <dbReference type="EMBL" id="OHA52599.1"/>
    </source>
</evidence>
<evidence type="ECO:0000313" key="3">
    <source>
        <dbReference type="Proteomes" id="UP000176951"/>
    </source>
</evidence>
<evidence type="ECO:0000256" key="1">
    <source>
        <dbReference type="SAM" id="Phobius"/>
    </source>
</evidence>
<accession>A0A1G2PXT7</accession>